<dbReference type="GO" id="GO:0009851">
    <property type="term" value="P:auxin biosynthetic process"/>
    <property type="evidence" value="ECO:0007669"/>
    <property type="project" value="UniProtKB-KW"/>
</dbReference>
<evidence type="ECO:0000256" key="4">
    <source>
        <dbReference type="ARBA" id="ARBA00012535"/>
    </source>
</evidence>
<evidence type="ECO:0000256" key="5">
    <source>
        <dbReference type="ARBA" id="ARBA00017871"/>
    </source>
</evidence>
<dbReference type="PANTHER" id="PTHR10742:SF342">
    <property type="entry name" value="AMINE OXIDASE"/>
    <property type="match status" value="1"/>
</dbReference>
<reference evidence="11" key="1">
    <citation type="journal article" date="2018" name="Int. J. Syst. Evol. Microbiol.">
        <title>Neptunicella marina gen. nov., sp. nov., isolated from surface seawater.</title>
        <authorList>
            <person name="Liu X."/>
            <person name="Lai Q."/>
            <person name="Du Y."/>
            <person name="Zhang X."/>
            <person name="Liu Z."/>
            <person name="Sun F."/>
            <person name="Shao Z."/>
        </authorList>
    </citation>
    <scope>NUCLEOTIDE SEQUENCE</scope>
    <source>
        <strain evidence="11">S27-2</strain>
    </source>
</reference>
<evidence type="ECO:0000256" key="7">
    <source>
        <dbReference type="ARBA" id="ARBA00023070"/>
    </source>
</evidence>
<evidence type="ECO:0000313" key="12">
    <source>
        <dbReference type="Proteomes" id="UP000601768"/>
    </source>
</evidence>
<organism evidence="11 12">
    <name type="scientific">Neptunicella marina</name>
    <dbReference type="NCBI Taxonomy" id="2125989"/>
    <lineage>
        <taxon>Bacteria</taxon>
        <taxon>Pseudomonadati</taxon>
        <taxon>Pseudomonadota</taxon>
        <taxon>Gammaproteobacteria</taxon>
        <taxon>Alteromonadales</taxon>
        <taxon>Alteromonadaceae</taxon>
        <taxon>Neptunicella</taxon>
    </lineage>
</organism>
<name>A0A8J6IWA8_9ALTE</name>
<feature type="binding site" evidence="9">
    <location>
        <begin position="90"/>
        <end position="93"/>
    </location>
    <ligand>
        <name>FAD</name>
        <dbReference type="ChEBI" id="CHEBI:57692"/>
    </ligand>
</feature>
<keyword evidence="12" id="KW-1185">Reference proteome</keyword>
<evidence type="ECO:0000256" key="3">
    <source>
        <dbReference type="ARBA" id="ARBA00005833"/>
    </source>
</evidence>
<evidence type="ECO:0000256" key="8">
    <source>
        <dbReference type="ARBA" id="ARBA00047321"/>
    </source>
</evidence>
<dbReference type="GO" id="GO:0001716">
    <property type="term" value="F:L-amino-acid oxidase activity"/>
    <property type="evidence" value="ECO:0007669"/>
    <property type="project" value="TreeGrafter"/>
</dbReference>
<comment type="cofactor">
    <cofactor evidence="1">
        <name>FAD</name>
        <dbReference type="ChEBI" id="CHEBI:57692"/>
    </cofactor>
</comment>
<keyword evidence="6" id="KW-0560">Oxidoreductase</keyword>
<dbReference type="InterPro" id="IPR001613">
    <property type="entry name" value="Flavin_amine_oxidase"/>
</dbReference>
<evidence type="ECO:0000256" key="6">
    <source>
        <dbReference type="ARBA" id="ARBA00023002"/>
    </source>
</evidence>
<dbReference type="AlphaFoldDB" id="A0A8J6IWA8"/>
<dbReference type="Gene3D" id="3.90.660.10">
    <property type="match status" value="1"/>
</dbReference>
<evidence type="ECO:0000256" key="2">
    <source>
        <dbReference type="ARBA" id="ARBA00004814"/>
    </source>
</evidence>
<keyword evidence="7" id="KW-0073">Auxin biosynthesis</keyword>
<dbReference type="GO" id="GO:0009063">
    <property type="term" value="P:amino acid catabolic process"/>
    <property type="evidence" value="ECO:0007669"/>
    <property type="project" value="TreeGrafter"/>
</dbReference>
<reference evidence="11" key="2">
    <citation type="submission" date="2020-08" db="EMBL/GenBank/DDBJ databases">
        <authorList>
            <person name="Lai Q."/>
        </authorList>
    </citation>
    <scope>NUCLEOTIDE SEQUENCE</scope>
    <source>
        <strain evidence="11">S27-2</strain>
    </source>
</reference>
<feature type="binding site" evidence="9">
    <location>
        <position position="31"/>
    </location>
    <ligand>
        <name>FAD</name>
        <dbReference type="ChEBI" id="CHEBI:57692"/>
    </ligand>
</feature>
<proteinExistence type="inferred from homology"/>
<sequence>MQSNDFQGPVSVAPVKGKNKAKVAVLGAGISGLSTAYELERAGYDVVIIEASFRAGGRNMTVRHGDKIDEMGHTRYCQFDQDENLYFNCGPARIPGHHKRLLHYCRALNVPLQIKANSNQLAYIQDEKINGGKPIRQVDYRADANGFLSEMMSKSIDKGAFEQQLSEEDTENFLSYLKAFGSLNEKGKYTGSDRAGSQRDRMLFPPTPKAPMPLHDVFKSDVWRGVSFASQIYDWVEPLMEVKGGMDGIVKGFLRNISSPVELNAQVRKIHNLSDGVEIAYEQAGKLNTIKVDYCFNNIPAYFMAGIENNLSPDYLNALNKFKRGHLFKIGFQMRERFWEKEGIYGGITYTSQDNAQLWYPSHDIHAAKGVMLGAYCWDEKQCARFEAMTPEQRFKYAAQCGENIHPGYSGYIENAVSIPWARMNNQMGCGIHMEKEDWEHCLPILQKPDGRHFMIGDQISQHSGWQEGALAASQQALSQFNQLQASITSSHGAAYVS</sequence>
<dbReference type="InterPro" id="IPR036188">
    <property type="entry name" value="FAD/NAD-bd_sf"/>
</dbReference>
<dbReference type="Proteomes" id="UP000601768">
    <property type="component" value="Unassembled WGS sequence"/>
</dbReference>
<evidence type="ECO:0000259" key="10">
    <source>
        <dbReference type="Pfam" id="PF01593"/>
    </source>
</evidence>
<dbReference type="GO" id="GO:0050361">
    <property type="term" value="F:tryptophan 2-monooxygenase activity"/>
    <property type="evidence" value="ECO:0007669"/>
    <property type="project" value="UniProtKB-EC"/>
</dbReference>
<evidence type="ECO:0000256" key="1">
    <source>
        <dbReference type="ARBA" id="ARBA00001974"/>
    </source>
</evidence>
<dbReference type="Pfam" id="PF01593">
    <property type="entry name" value="Amino_oxidase"/>
    <property type="match status" value="1"/>
</dbReference>
<dbReference type="PRINTS" id="PR00757">
    <property type="entry name" value="AMINEOXDASEF"/>
</dbReference>
<evidence type="ECO:0000256" key="9">
    <source>
        <dbReference type="PIRSR" id="PIRSR601613-1"/>
    </source>
</evidence>
<dbReference type="EMBL" id="JACNEP010000024">
    <property type="protein sequence ID" value="MBC3767746.1"/>
    <property type="molecule type" value="Genomic_DNA"/>
</dbReference>
<gene>
    <name evidence="11" type="ORF">H8B19_17845</name>
</gene>
<comment type="caution">
    <text evidence="11">The sequence shown here is derived from an EMBL/GenBank/DDBJ whole genome shotgun (WGS) entry which is preliminary data.</text>
</comment>
<dbReference type="Gene3D" id="3.50.50.60">
    <property type="entry name" value="FAD/NAD(P)-binding domain"/>
    <property type="match status" value="1"/>
</dbReference>
<comment type="pathway">
    <text evidence="2">Plant hormone metabolism; auxin biosynthesis.</text>
</comment>
<feature type="binding site" evidence="9">
    <location>
        <position position="93"/>
    </location>
    <ligand>
        <name>substrate</name>
    </ligand>
</feature>
<dbReference type="SUPFAM" id="SSF51905">
    <property type="entry name" value="FAD/NAD(P)-binding domain"/>
    <property type="match status" value="1"/>
</dbReference>
<feature type="binding site" evidence="9">
    <location>
        <begin position="50"/>
        <end position="51"/>
    </location>
    <ligand>
        <name>FAD</name>
        <dbReference type="ChEBI" id="CHEBI:57692"/>
    </ligand>
</feature>
<dbReference type="InterPro" id="IPR050281">
    <property type="entry name" value="Flavin_monoamine_oxidase"/>
</dbReference>
<accession>A0A8J6IWA8</accession>
<dbReference type="PANTHER" id="PTHR10742">
    <property type="entry name" value="FLAVIN MONOAMINE OXIDASE"/>
    <property type="match status" value="1"/>
</dbReference>
<comment type="catalytic activity">
    <reaction evidence="8">
        <text>L-tryptophan + O2 = indole-3-acetamide + CO2 + H2O</text>
        <dbReference type="Rhea" id="RHEA:16165"/>
        <dbReference type="ChEBI" id="CHEBI:15377"/>
        <dbReference type="ChEBI" id="CHEBI:15379"/>
        <dbReference type="ChEBI" id="CHEBI:16031"/>
        <dbReference type="ChEBI" id="CHEBI:16526"/>
        <dbReference type="ChEBI" id="CHEBI:57912"/>
        <dbReference type="EC" id="1.13.12.3"/>
    </reaction>
</comment>
<feature type="binding site" evidence="9">
    <location>
        <position position="267"/>
    </location>
    <ligand>
        <name>FAD</name>
        <dbReference type="ChEBI" id="CHEBI:57692"/>
    </ligand>
</feature>
<dbReference type="Gene3D" id="1.20.1440.240">
    <property type="match status" value="1"/>
</dbReference>
<dbReference type="InterPro" id="IPR002937">
    <property type="entry name" value="Amino_oxidase"/>
</dbReference>
<comment type="similarity">
    <text evidence="3">Belongs to the tryptophan 2-monooxygenase family.</text>
</comment>
<evidence type="ECO:0000313" key="11">
    <source>
        <dbReference type="EMBL" id="MBC3767746.1"/>
    </source>
</evidence>
<dbReference type="EC" id="1.13.12.3" evidence="4"/>
<protein>
    <recommendedName>
        <fullName evidence="5">Tryptophan 2-monooxygenase</fullName>
        <ecNumber evidence="4">1.13.12.3</ecNumber>
    </recommendedName>
</protein>
<feature type="domain" description="Amine oxidase" evidence="10">
    <location>
        <begin position="30"/>
        <end position="475"/>
    </location>
</feature>
<dbReference type="SUPFAM" id="SSF54373">
    <property type="entry name" value="FAD-linked reductases, C-terminal domain"/>
    <property type="match status" value="1"/>
</dbReference>